<gene>
    <name evidence="2" type="ORF">IAC06_05510</name>
</gene>
<protein>
    <submittedName>
        <fullName evidence="2">Uncharacterized protein</fullName>
    </submittedName>
</protein>
<organism evidence="2 3">
    <name type="scientific">Candidatus Cryptobacteroides intestinavium</name>
    <dbReference type="NCBI Taxonomy" id="2840766"/>
    <lineage>
        <taxon>Bacteria</taxon>
        <taxon>Pseudomonadati</taxon>
        <taxon>Bacteroidota</taxon>
        <taxon>Bacteroidia</taxon>
        <taxon>Bacteroidales</taxon>
        <taxon>Candidatus Cryptobacteroides</taxon>
    </lineage>
</organism>
<evidence type="ECO:0000313" key="3">
    <source>
        <dbReference type="Proteomes" id="UP000823661"/>
    </source>
</evidence>
<sequence length="114" mass="11905">MKKNLIIAAGAVLMAAAVSAFVYVNNKESNSTSLLKANAEALAAEETGGLDANYKRKEEKCTITAGAGAKIKIFGGNITVGSRGTVTFDGKVICKSGGDETCRPIECIDLYEIL</sequence>
<feature type="signal peptide" evidence="1">
    <location>
        <begin position="1"/>
        <end position="20"/>
    </location>
</feature>
<dbReference type="EMBL" id="JADIMI010000052">
    <property type="protein sequence ID" value="MBO8452323.1"/>
    <property type="molecule type" value="Genomic_DNA"/>
</dbReference>
<dbReference type="AlphaFoldDB" id="A0A9D9ERI9"/>
<proteinExistence type="predicted"/>
<evidence type="ECO:0000256" key="1">
    <source>
        <dbReference type="SAM" id="SignalP"/>
    </source>
</evidence>
<accession>A0A9D9ERI9</accession>
<reference evidence="2" key="1">
    <citation type="submission" date="2020-10" db="EMBL/GenBank/DDBJ databases">
        <authorList>
            <person name="Gilroy R."/>
        </authorList>
    </citation>
    <scope>NUCLEOTIDE SEQUENCE</scope>
    <source>
        <strain evidence="2">B1-20833</strain>
    </source>
</reference>
<dbReference type="Proteomes" id="UP000823661">
    <property type="component" value="Unassembled WGS sequence"/>
</dbReference>
<reference evidence="2" key="2">
    <citation type="journal article" date="2021" name="PeerJ">
        <title>Extensive microbial diversity within the chicken gut microbiome revealed by metagenomics and culture.</title>
        <authorList>
            <person name="Gilroy R."/>
            <person name="Ravi A."/>
            <person name="Getino M."/>
            <person name="Pursley I."/>
            <person name="Horton D.L."/>
            <person name="Alikhan N.F."/>
            <person name="Baker D."/>
            <person name="Gharbi K."/>
            <person name="Hall N."/>
            <person name="Watson M."/>
            <person name="Adriaenssens E.M."/>
            <person name="Foster-Nyarko E."/>
            <person name="Jarju S."/>
            <person name="Secka A."/>
            <person name="Antonio M."/>
            <person name="Oren A."/>
            <person name="Chaudhuri R.R."/>
            <person name="La Ragione R."/>
            <person name="Hildebrand F."/>
            <person name="Pallen M.J."/>
        </authorList>
    </citation>
    <scope>NUCLEOTIDE SEQUENCE</scope>
    <source>
        <strain evidence="2">B1-20833</strain>
    </source>
</reference>
<keyword evidence="1" id="KW-0732">Signal</keyword>
<evidence type="ECO:0000313" key="2">
    <source>
        <dbReference type="EMBL" id="MBO8452323.1"/>
    </source>
</evidence>
<comment type="caution">
    <text evidence="2">The sequence shown here is derived from an EMBL/GenBank/DDBJ whole genome shotgun (WGS) entry which is preliminary data.</text>
</comment>
<feature type="chain" id="PRO_5038760094" evidence="1">
    <location>
        <begin position="21"/>
        <end position="114"/>
    </location>
</feature>
<name>A0A9D9ERI9_9BACT</name>